<dbReference type="Proteomes" id="UP000286681">
    <property type="component" value="Unassembled WGS sequence"/>
</dbReference>
<dbReference type="Proteomes" id="UP000185161">
    <property type="component" value="Chromosome"/>
</dbReference>
<dbReference type="STRING" id="93064.BRX40_05760"/>
<organism evidence="1 3">
    <name type="scientific">Sphingomonas koreensis</name>
    <dbReference type="NCBI Taxonomy" id="93064"/>
    <lineage>
        <taxon>Bacteria</taxon>
        <taxon>Pseudomonadati</taxon>
        <taxon>Pseudomonadota</taxon>
        <taxon>Alphaproteobacteria</taxon>
        <taxon>Sphingomonadales</taxon>
        <taxon>Sphingomonadaceae</taxon>
        <taxon>Sphingomonas</taxon>
    </lineage>
</organism>
<dbReference type="KEGG" id="skr:BRX40_05760"/>
<evidence type="ECO:0000313" key="2">
    <source>
        <dbReference type="EMBL" id="RSV07959.1"/>
    </source>
</evidence>
<name>A0A1L6J849_9SPHN</name>
<keyword evidence="3" id="KW-1185">Reference proteome</keyword>
<dbReference type="AlphaFoldDB" id="A0A1L6J849"/>
<dbReference type="RefSeq" id="WP_075150978.1">
    <property type="nucleotide sequence ID" value="NZ_CP018820.1"/>
</dbReference>
<evidence type="ECO:0000313" key="3">
    <source>
        <dbReference type="Proteomes" id="UP000185161"/>
    </source>
</evidence>
<evidence type="ECO:0000313" key="4">
    <source>
        <dbReference type="Proteomes" id="UP000286681"/>
    </source>
</evidence>
<sequence length="120" mass="12819">MAKIEGQVSVADIMEALTKAGIVSQVAHDRIVPLHGDRLLDLNALVEDSELVAHAATDTLLEQLDTRGELAPEVNPHNIAEGIGYARSGQPWLAEAMFAREMPDTDMTPISAALRAPVPA</sequence>
<reference evidence="3" key="2">
    <citation type="submission" date="2016-12" db="EMBL/GenBank/DDBJ databases">
        <title>Whole genome sequencing of Sphingomonas sp. ABOJV.</title>
        <authorList>
            <person name="Conlan S."/>
            <person name="Thomas P.J."/>
            <person name="Mullikin J."/>
            <person name="Palmore T.N."/>
            <person name="Frank K.M."/>
            <person name="Segre J.A."/>
        </authorList>
    </citation>
    <scope>NUCLEOTIDE SEQUENCE [LARGE SCALE GENOMIC DNA]</scope>
    <source>
        <strain evidence="3">ABOJV</strain>
    </source>
</reference>
<protein>
    <submittedName>
        <fullName evidence="1">Uncharacterized protein</fullName>
    </submittedName>
</protein>
<dbReference type="EMBL" id="QQWO01000001">
    <property type="protein sequence ID" value="RSV07959.1"/>
    <property type="molecule type" value="Genomic_DNA"/>
</dbReference>
<reference evidence="1" key="1">
    <citation type="submission" date="2016-12" db="EMBL/GenBank/DDBJ databases">
        <title>Whole genome sequencing of Sphingomonas koreensis.</title>
        <authorList>
            <person name="Conlan S."/>
            <person name="Thomas P.J."/>
            <person name="Mullikin J."/>
            <person name="Palmore T.N."/>
            <person name="Frank K.M."/>
            <person name="Segre J.A."/>
        </authorList>
    </citation>
    <scope>NUCLEOTIDE SEQUENCE</scope>
    <source>
        <strain evidence="1">ABOJV</strain>
    </source>
</reference>
<reference evidence="2 4" key="3">
    <citation type="submission" date="2018-07" db="EMBL/GenBank/DDBJ databases">
        <title>Genomic and Epidemiologic Investigation of an Indolent Hospital Outbreak.</title>
        <authorList>
            <person name="Johnson R.C."/>
            <person name="Deming C."/>
            <person name="Conlan S."/>
            <person name="Zellmer C.J."/>
            <person name="Michelin A.V."/>
            <person name="Lee-Lin S."/>
            <person name="Thomas P.J."/>
            <person name="Park M."/>
            <person name="Weingarten R.A."/>
            <person name="Less J."/>
            <person name="Dekker J.P."/>
            <person name="Frank K.M."/>
            <person name="Musser K.A."/>
            <person name="Mcquiston J.R."/>
            <person name="Henderson D.K."/>
            <person name="Lau A.F."/>
            <person name="Palmore T.N."/>
            <person name="Segre J.A."/>
        </authorList>
    </citation>
    <scope>NUCLEOTIDE SEQUENCE [LARGE SCALE GENOMIC DNA]</scope>
    <source>
        <strain evidence="2 4">SK-NIH.Env10_0317</strain>
    </source>
</reference>
<accession>A0A1L6J849</accession>
<evidence type="ECO:0000313" key="1">
    <source>
        <dbReference type="EMBL" id="APR52007.1"/>
    </source>
</evidence>
<proteinExistence type="predicted"/>
<gene>
    <name evidence="1" type="ORF">BRX40_05760</name>
    <name evidence="2" type="ORF">CA257_00250</name>
</gene>
<dbReference type="EMBL" id="CP018820">
    <property type="protein sequence ID" value="APR52007.1"/>
    <property type="molecule type" value="Genomic_DNA"/>
</dbReference>
<dbReference type="GeneID" id="44132059"/>